<dbReference type="InterPro" id="IPR008220">
    <property type="entry name" value="HAT_MetX-like"/>
</dbReference>
<dbReference type="AlphaFoldDB" id="A0AAE3LLZ1"/>
<comment type="function">
    <text evidence="2">Transfers an acetyl group from acetyl-CoA to L-homoserine, forming acetyl-L-homoserine.</text>
</comment>
<dbReference type="PIRSF" id="PIRSF000443">
    <property type="entry name" value="Homoser_Ac_trans"/>
    <property type="match status" value="1"/>
</dbReference>
<dbReference type="GO" id="GO:0005737">
    <property type="term" value="C:cytoplasm"/>
    <property type="evidence" value="ECO:0007669"/>
    <property type="project" value="UniProtKB-SubCell"/>
</dbReference>
<comment type="similarity">
    <text evidence="2">Belongs to the AB hydrolase superfamily. MetX family.</text>
</comment>
<dbReference type="EC" id="2.3.1.31" evidence="2"/>
<keyword evidence="2" id="KW-0963">Cytoplasm</keyword>
<comment type="subcellular location">
    <subcellularLocation>
        <location evidence="2">Cytoplasm</location>
    </subcellularLocation>
</comment>
<dbReference type="GO" id="GO:0009092">
    <property type="term" value="P:homoserine metabolic process"/>
    <property type="evidence" value="ECO:0007669"/>
    <property type="project" value="TreeGrafter"/>
</dbReference>
<name>A0AAE3LLZ1_9BACT</name>
<feature type="active site" evidence="2 3">
    <location>
        <position position="324"/>
    </location>
</feature>
<evidence type="ECO:0000259" key="4">
    <source>
        <dbReference type="Pfam" id="PF00561"/>
    </source>
</evidence>
<dbReference type="Pfam" id="PF00561">
    <property type="entry name" value="Abhydrolase_1"/>
    <property type="match status" value="1"/>
</dbReference>
<evidence type="ECO:0000313" key="6">
    <source>
        <dbReference type="Proteomes" id="UP001209317"/>
    </source>
</evidence>
<comment type="catalytic activity">
    <reaction evidence="2">
        <text>L-homoserine + acetyl-CoA = O-acetyl-L-homoserine + CoA</text>
        <dbReference type="Rhea" id="RHEA:13701"/>
        <dbReference type="ChEBI" id="CHEBI:57287"/>
        <dbReference type="ChEBI" id="CHEBI:57288"/>
        <dbReference type="ChEBI" id="CHEBI:57476"/>
        <dbReference type="ChEBI" id="CHEBI:57716"/>
        <dbReference type="EC" id="2.3.1.31"/>
    </reaction>
</comment>
<dbReference type="InterPro" id="IPR029058">
    <property type="entry name" value="AB_hydrolase_fold"/>
</dbReference>
<comment type="pathway">
    <text evidence="2">Amino-acid biosynthesis; L-methionine biosynthesis via de novo pathway; O-acetyl-L-homoserine from L-homoserine: step 1/1.</text>
</comment>
<dbReference type="EMBL" id="JAOTPL010000002">
    <property type="protein sequence ID" value="MCU7693236.1"/>
    <property type="molecule type" value="Genomic_DNA"/>
</dbReference>
<dbReference type="RefSeq" id="WP_263036724.1">
    <property type="nucleotide sequence ID" value="NZ_JAOTPL010000002.1"/>
</dbReference>
<keyword evidence="2" id="KW-0486">Methionine biosynthesis</keyword>
<keyword evidence="2" id="KW-0028">Amino-acid biosynthesis</keyword>
<dbReference type="PANTHER" id="PTHR32268:SF11">
    <property type="entry name" value="HOMOSERINE O-ACETYLTRANSFERASE"/>
    <property type="match status" value="1"/>
</dbReference>
<feature type="binding site" evidence="2">
    <location>
        <position position="325"/>
    </location>
    <ligand>
        <name>substrate</name>
    </ligand>
</feature>
<sequence length="345" mass="39119">MKPSVYKYKKDFLLECGKTIAGFHLQYATYGKMNADKSNVVWVFHALTANSDAKDWWPGLIGEEKLFNPQEHFIICANIPGSCYGSSGPLDINPKTKKPYYKDFPIFTIKDIVRSFIELKAHLGIDKIWLGIGGSLGGMQLLEWAVENPDDFEHIIPIATSAKASPWVIAMNTSQRMCIEQDPTWNNGKDDAGKNGMKTARTIALLSYRNYETYTQCQQGVTLDTEDLSIDQQVFRAETYQRYQGEKLAKRFNAYSYYNITKILDTHDVGRGRGTVEFALSIIKAKTLVIGISSDLLFPVKEQALIAEHVKDAHLEIIESFYGHDGFLLEFEVIHYIISKFLKSK</sequence>
<comment type="subunit">
    <text evidence="2">Homodimer.</text>
</comment>
<feature type="active site" evidence="2 3">
    <location>
        <position position="295"/>
    </location>
</feature>
<evidence type="ECO:0000256" key="3">
    <source>
        <dbReference type="PIRSR" id="PIRSR000443-1"/>
    </source>
</evidence>
<dbReference type="NCBIfam" id="TIGR01392">
    <property type="entry name" value="homoserO_Ac_trn"/>
    <property type="match status" value="1"/>
</dbReference>
<keyword evidence="1 2" id="KW-0808">Transferase</keyword>
<organism evidence="5 6">
    <name type="scientific">Haoranjiania flava</name>
    <dbReference type="NCBI Taxonomy" id="1856322"/>
    <lineage>
        <taxon>Bacteria</taxon>
        <taxon>Pseudomonadati</taxon>
        <taxon>Bacteroidota</taxon>
        <taxon>Chitinophagia</taxon>
        <taxon>Chitinophagales</taxon>
        <taxon>Chitinophagaceae</taxon>
        <taxon>Haoranjiania</taxon>
    </lineage>
</organism>
<dbReference type="GO" id="GO:0004414">
    <property type="term" value="F:homoserine O-acetyltransferase activity"/>
    <property type="evidence" value="ECO:0007669"/>
    <property type="project" value="UniProtKB-UniRule"/>
</dbReference>
<feature type="active site" description="Nucleophile" evidence="2 3">
    <location>
        <position position="135"/>
    </location>
</feature>
<dbReference type="Proteomes" id="UP001209317">
    <property type="component" value="Unassembled WGS sequence"/>
</dbReference>
<feature type="domain" description="AB hydrolase-1" evidence="4">
    <location>
        <begin position="40"/>
        <end position="329"/>
    </location>
</feature>
<dbReference type="PANTHER" id="PTHR32268">
    <property type="entry name" value="HOMOSERINE O-ACETYLTRANSFERASE"/>
    <property type="match status" value="1"/>
</dbReference>
<accession>A0AAE3LLZ1</accession>
<dbReference type="SUPFAM" id="SSF53474">
    <property type="entry name" value="alpha/beta-Hydrolases"/>
    <property type="match status" value="1"/>
</dbReference>
<keyword evidence="6" id="KW-1185">Reference proteome</keyword>
<reference evidence="5" key="1">
    <citation type="submission" date="2022-10" db="EMBL/GenBank/DDBJ databases">
        <authorList>
            <person name="Kim H.S."/>
            <person name="Kim J.-S."/>
            <person name="Suh M.K."/>
            <person name="Eom M.K."/>
            <person name="Lee J.-S."/>
        </authorList>
    </citation>
    <scope>NUCLEOTIDE SEQUENCE</scope>
    <source>
        <strain evidence="5">LIP-5</strain>
    </source>
</reference>
<evidence type="ECO:0000313" key="5">
    <source>
        <dbReference type="EMBL" id="MCU7693236.1"/>
    </source>
</evidence>
<evidence type="ECO:0000256" key="1">
    <source>
        <dbReference type="ARBA" id="ARBA00022679"/>
    </source>
</evidence>
<dbReference type="Gene3D" id="3.40.50.1820">
    <property type="entry name" value="alpha/beta hydrolase"/>
    <property type="match status" value="1"/>
</dbReference>
<dbReference type="HAMAP" id="MF_00296">
    <property type="entry name" value="MetX_acyltransf"/>
    <property type="match status" value="1"/>
</dbReference>
<comment type="caution">
    <text evidence="5">The sequence shown here is derived from an EMBL/GenBank/DDBJ whole genome shotgun (WGS) entry which is preliminary data.</text>
</comment>
<dbReference type="GO" id="GO:0009086">
    <property type="term" value="P:methionine biosynthetic process"/>
    <property type="evidence" value="ECO:0007669"/>
    <property type="project" value="UniProtKB-UniRule"/>
</dbReference>
<comment type="caution">
    <text evidence="2">Lacks conserved residue(s) required for the propagation of feature annotation.</text>
</comment>
<protein>
    <recommendedName>
        <fullName evidence="2">Homoserine O-acetyltransferase</fullName>
        <shortName evidence="2">HAT</shortName>
        <ecNumber evidence="2">2.3.1.31</ecNumber>
    </recommendedName>
    <alternativeName>
        <fullName evidence="2">Homoserine transacetylase</fullName>
        <shortName evidence="2">HTA</shortName>
    </alternativeName>
</protein>
<proteinExistence type="inferred from homology"/>
<keyword evidence="2 5" id="KW-0012">Acyltransferase</keyword>
<feature type="binding site" evidence="2">
    <location>
        <position position="201"/>
    </location>
    <ligand>
        <name>substrate</name>
    </ligand>
</feature>
<evidence type="ECO:0000256" key="2">
    <source>
        <dbReference type="HAMAP-Rule" id="MF_00296"/>
    </source>
</evidence>
<gene>
    <name evidence="5" type="primary">metX</name>
    <name evidence="2" type="synonym">metXA</name>
    <name evidence="5" type="ORF">OD355_01755</name>
</gene>
<dbReference type="InterPro" id="IPR000073">
    <property type="entry name" value="AB_hydrolase_1"/>
</dbReference>